<protein>
    <recommendedName>
        <fullName evidence="2">Reverse transcriptase Ty1/copia-type domain-containing protein</fullName>
    </recommendedName>
</protein>
<evidence type="ECO:0000259" key="2">
    <source>
        <dbReference type="Pfam" id="PF07727"/>
    </source>
</evidence>
<dbReference type="EMBL" id="QXFT01000176">
    <property type="protein sequence ID" value="KAE9352012.1"/>
    <property type="molecule type" value="Genomic_DNA"/>
</dbReference>
<dbReference type="Pfam" id="PF07727">
    <property type="entry name" value="RVT_2"/>
    <property type="match status" value="1"/>
</dbReference>
<proteinExistence type="predicted"/>
<feature type="compositionally biased region" description="Basic residues" evidence="1">
    <location>
        <begin position="107"/>
        <end position="119"/>
    </location>
</feature>
<name>A0A6A3NUP8_9STRA</name>
<keyword evidence="6" id="KW-1185">Reference proteome</keyword>
<evidence type="ECO:0000313" key="4">
    <source>
        <dbReference type="EMBL" id="KAE9352012.1"/>
    </source>
</evidence>
<dbReference type="EMBL" id="QXFV01000180">
    <property type="protein sequence ID" value="KAE9046796.1"/>
    <property type="molecule type" value="Genomic_DNA"/>
</dbReference>
<dbReference type="Proteomes" id="UP000434957">
    <property type="component" value="Unassembled WGS sequence"/>
</dbReference>
<dbReference type="Proteomes" id="UP000429607">
    <property type="component" value="Unassembled WGS sequence"/>
</dbReference>
<dbReference type="AlphaFoldDB" id="A0A6A3NUP8"/>
<evidence type="ECO:0000313" key="5">
    <source>
        <dbReference type="Proteomes" id="UP000429607"/>
    </source>
</evidence>
<accession>A0A6A3NUP8</accession>
<evidence type="ECO:0000256" key="1">
    <source>
        <dbReference type="SAM" id="MobiDB-lite"/>
    </source>
</evidence>
<dbReference type="InterPro" id="IPR013103">
    <property type="entry name" value="RVT_2"/>
</dbReference>
<sequence length="282" mass="31807">MGDGGVRTCRLENAFFHKQCTVAHDHVHRMLFADIRDDADRMNVPVVRIRTEMSSYVDGDNLEEGGLAGIELVLPARPVETPMGTDTVAKKVLCADGVDAVASSSSKPKRRPKRKRLSKKRLDTSADDGADPVQFKRPSMPAVTVLSRRKRARPPHLRDYLINAVLQGTSEAPIPQSYKKAKRSQLWPEWKNIIESELFSLCNHETWRLVPHNSIGKAKVITCRWVFETKRNEKGVVVRYKARLVIHGYKQDFGVNFLKTYELKLPGLRSTTDYNGVNGDAV</sequence>
<organism evidence="3 5">
    <name type="scientific">Phytophthora rubi</name>
    <dbReference type="NCBI Taxonomy" id="129364"/>
    <lineage>
        <taxon>Eukaryota</taxon>
        <taxon>Sar</taxon>
        <taxon>Stramenopiles</taxon>
        <taxon>Oomycota</taxon>
        <taxon>Peronosporomycetes</taxon>
        <taxon>Peronosporales</taxon>
        <taxon>Peronosporaceae</taxon>
        <taxon>Phytophthora</taxon>
    </lineage>
</organism>
<evidence type="ECO:0000313" key="3">
    <source>
        <dbReference type="EMBL" id="KAE9046796.1"/>
    </source>
</evidence>
<feature type="region of interest" description="Disordered" evidence="1">
    <location>
        <begin position="101"/>
        <end position="134"/>
    </location>
</feature>
<reference evidence="3 5" key="1">
    <citation type="submission" date="2018-09" db="EMBL/GenBank/DDBJ databases">
        <title>Genomic investigation of the strawberry pathogen Phytophthora fragariae indicates pathogenicity is determined by transcriptional variation in three key races.</title>
        <authorList>
            <person name="Adams T.M."/>
            <person name="Armitage A.D."/>
            <person name="Sobczyk M.K."/>
            <person name="Bates H.J."/>
            <person name="Dunwell J.M."/>
            <person name="Nellist C.F."/>
            <person name="Harrison R.J."/>
        </authorList>
    </citation>
    <scope>NUCLEOTIDE SEQUENCE [LARGE SCALE GENOMIC DNA]</scope>
    <source>
        <strain evidence="3 5">SCRP249</strain>
        <strain evidence="4 6">SCRP333</strain>
    </source>
</reference>
<evidence type="ECO:0000313" key="6">
    <source>
        <dbReference type="Proteomes" id="UP000434957"/>
    </source>
</evidence>
<feature type="domain" description="Reverse transcriptase Ty1/copia-type" evidence="2">
    <location>
        <begin position="205"/>
        <end position="261"/>
    </location>
</feature>
<comment type="caution">
    <text evidence="3">The sequence shown here is derived from an EMBL/GenBank/DDBJ whole genome shotgun (WGS) entry which is preliminary data.</text>
</comment>
<gene>
    <name evidence="3" type="ORF">PR001_g4416</name>
    <name evidence="4" type="ORF">PR003_g4603</name>
</gene>